<name>A0A5P1EZX6_ASPOF</name>
<organism evidence="1 2">
    <name type="scientific">Asparagus officinalis</name>
    <name type="common">Garden asparagus</name>
    <dbReference type="NCBI Taxonomy" id="4686"/>
    <lineage>
        <taxon>Eukaryota</taxon>
        <taxon>Viridiplantae</taxon>
        <taxon>Streptophyta</taxon>
        <taxon>Embryophyta</taxon>
        <taxon>Tracheophyta</taxon>
        <taxon>Spermatophyta</taxon>
        <taxon>Magnoliopsida</taxon>
        <taxon>Liliopsida</taxon>
        <taxon>Asparagales</taxon>
        <taxon>Asparagaceae</taxon>
        <taxon>Asparagoideae</taxon>
        <taxon>Asparagus</taxon>
    </lineage>
</organism>
<accession>A0A5P1EZX6</accession>
<dbReference type="AlphaFoldDB" id="A0A5P1EZX6"/>
<evidence type="ECO:0000313" key="2">
    <source>
        <dbReference type="Proteomes" id="UP000243459"/>
    </source>
</evidence>
<evidence type="ECO:0000313" key="1">
    <source>
        <dbReference type="EMBL" id="ONK71658.1"/>
    </source>
</evidence>
<proteinExistence type="predicted"/>
<protein>
    <submittedName>
        <fullName evidence="1">Uncharacterized protein</fullName>
    </submittedName>
</protein>
<gene>
    <name evidence="1" type="ORF">A4U43_C04F11000</name>
</gene>
<dbReference type="Proteomes" id="UP000243459">
    <property type="component" value="Chromosome 4"/>
</dbReference>
<dbReference type="EMBL" id="CM007384">
    <property type="protein sequence ID" value="ONK71658.1"/>
    <property type="molecule type" value="Genomic_DNA"/>
</dbReference>
<dbReference type="Gramene" id="ONK71658">
    <property type="protein sequence ID" value="ONK71658"/>
    <property type="gene ID" value="A4U43_C04F11000"/>
</dbReference>
<reference evidence="2" key="1">
    <citation type="journal article" date="2017" name="Nat. Commun.">
        <title>The asparagus genome sheds light on the origin and evolution of a young Y chromosome.</title>
        <authorList>
            <person name="Harkess A."/>
            <person name="Zhou J."/>
            <person name="Xu C."/>
            <person name="Bowers J.E."/>
            <person name="Van der Hulst R."/>
            <person name="Ayyampalayam S."/>
            <person name="Mercati F."/>
            <person name="Riccardi P."/>
            <person name="McKain M.R."/>
            <person name="Kakrana A."/>
            <person name="Tang H."/>
            <person name="Ray J."/>
            <person name="Groenendijk J."/>
            <person name="Arikit S."/>
            <person name="Mathioni S.M."/>
            <person name="Nakano M."/>
            <person name="Shan H."/>
            <person name="Telgmann-Rauber A."/>
            <person name="Kanno A."/>
            <person name="Yue Z."/>
            <person name="Chen H."/>
            <person name="Li W."/>
            <person name="Chen Y."/>
            <person name="Xu X."/>
            <person name="Zhang Y."/>
            <person name="Luo S."/>
            <person name="Chen H."/>
            <person name="Gao J."/>
            <person name="Mao Z."/>
            <person name="Pires J.C."/>
            <person name="Luo M."/>
            <person name="Kudrna D."/>
            <person name="Wing R.A."/>
            <person name="Meyers B.C."/>
            <person name="Yi K."/>
            <person name="Kong H."/>
            <person name="Lavrijsen P."/>
            <person name="Sunseri F."/>
            <person name="Falavigna A."/>
            <person name="Ye Y."/>
            <person name="Leebens-Mack J.H."/>
            <person name="Chen G."/>
        </authorList>
    </citation>
    <scope>NUCLEOTIDE SEQUENCE [LARGE SCALE GENOMIC DNA]</scope>
    <source>
        <strain evidence="2">cv. DH0086</strain>
    </source>
</reference>
<sequence>MSDRSVAVTVAAEDKLDEWESTGCRTPTSLCRDFNATGEEPELEFAECKTPTEPCCRISEPMTCPPAPMVSSPRHDFTSKLSIFPLNFEEDVSAAVDRPLIAEGYLLVYGTREKMHFCSYVRLILHSIDLSANPRSNGRASAFSALRIDTWMQQQQDNDVRGSSGFVNFDDDDDDEIIL</sequence>
<keyword evidence="2" id="KW-1185">Reference proteome</keyword>